<dbReference type="EMBL" id="FNRK01000001">
    <property type="protein sequence ID" value="SDZ90928.1"/>
    <property type="molecule type" value="Genomic_DNA"/>
</dbReference>
<accession>A0A1H3WXI2</accession>
<proteinExistence type="predicted"/>
<dbReference type="STRING" id="81409.SAMN04515656_10197"/>
<gene>
    <name evidence="1" type="ORF">SAMN04515656_10197</name>
</gene>
<keyword evidence="2" id="KW-1185">Reference proteome</keyword>
<dbReference type="OrthoDB" id="122670at2"/>
<dbReference type="RefSeq" id="WP_090304085.1">
    <property type="nucleotide sequence ID" value="NZ_FNRK01000001.1"/>
</dbReference>
<dbReference type="InterPro" id="IPR025427">
    <property type="entry name" value="DUF4160"/>
</dbReference>
<evidence type="ECO:0000313" key="1">
    <source>
        <dbReference type="EMBL" id="SDZ90928.1"/>
    </source>
</evidence>
<organism evidence="1 2">
    <name type="scientific">Eubacterium aggregans</name>
    <dbReference type="NCBI Taxonomy" id="81409"/>
    <lineage>
        <taxon>Bacteria</taxon>
        <taxon>Bacillati</taxon>
        <taxon>Bacillota</taxon>
        <taxon>Clostridia</taxon>
        <taxon>Eubacteriales</taxon>
        <taxon>Eubacteriaceae</taxon>
        <taxon>Eubacterium</taxon>
    </lineage>
</organism>
<evidence type="ECO:0000313" key="2">
    <source>
        <dbReference type="Proteomes" id="UP000199394"/>
    </source>
</evidence>
<protein>
    <recommendedName>
        <fullName evidence="3">DUF4160 domain-containing protein</fullName>
    </recommendedName>
</protein>
<reference evidence="1 2" key="1">
    <citation type="submission" date="2016-10" db="EMBL/GenBank/DDBJ databases">
        <authorList>
            <person name="de Groot N.N."/>
        </authorList>
    </citation>
    <scope>NUCLEOTIDE SEQUENCE [LARGE SCALE GENOMIC DNA]</scope>
    <source>
        <strain evidence="1 2">SR12</strain>
    </source>
</reference>
<sequence length="88" mass="10117">MPELCRFYNIVIKMLYSDSGQHHKPHFHVYYGEYEASIGIDGELLAGSLPVKQFKLVNAWAAIHEEELYLAWNNALRNIPFGKIAPLQ</sequence>
<dbReference type="AlphaFoldDB" id="A0A1H3WXI2"/>
<name>A0A1H3WXI2_9FIRM</name>
<evidence type="ECO:0008006" key="3">
    <source>
        <dbReference type="Google" id="ProtNLM"/>
    </source>
</evidence>
<dbReference type="Pfam" id="PF13711">
    <property type="entry name" value="DUF4160"/>
    <property type="match status" value="1"/>
</dbReference>
<dbReference type="Proteomes" id="UP000199394">
    <property type="component" value="Unassembled WGS sequence"/>
</dbReference>